<keyword evidence="2" id="KW-0808">Transferase</keyword>
<dbReference type="GO" id="GO:0032259">
    <property type="term" value="P:methylation"/>
    <property type="evidence" value="ECO:0007669"/>
    <property type="project" value="UniProtKB-KW"/>
</dbReference>
<gene>
    <name evidence="2" type="ORF">BKP35_03910</name>
</gene>
<dbReference type="SUPFAM" id="SSF53335">
    <property type="entry name" value="S-adenosyl-L-methionine-dependent methyltransferases"/>
    <property type="match status" value="1"/>
</dbReference>
<dbReference type="InterPro" id="IPR006901">
    <property type="entry name" value="TrmK"/>
</dbReference>
<dbReference type="PANTHER" id="PTHR38451">
    <property type="entry name" value="TRNA (ADENINE(22)-N(1))-METHYLTRANSFERASE"/>
    <property type="match status" value="1"/>
</dbReference>
<dbReference type="GO" id="GO:0160105">
    <property type="term" value="F:tRNA (adenine(22)-N1)-methyltransferase activity"/>
    <property type="evidence" value="ECO:0007669"/>
    <property type="project" value="InterPro"/>
</dbReference>
<protein>
    <submittedName>
        <fullName evidence="2">SAM-dependent methyltransferase</fullName>
    </submittedName>
</protein>
<feature type="coiled-coil region" evidence="1">
    <location>
        <begin position="190"/>
        <end position="233"/>
    </location>
</feature>
<dbReference type="EMBL" id="MLQQ01000001">
    <property type="protein sequence ID" value="OIJ16131.1"/>
    <property type="molecule type" value="Genomic_DNA"/>
</dbReference>
<keyword evidence="3" id="KW-1185">Reference proteome</keyword>
<comment type="caution">
    <text evidence="2">The sequence shown here is derived from an EMBL/GenBank/DDBJ whole genome shotgun (WGS) entry which is preliminary data.</text>
</comment>
<accession>A0A1S2LUC8</accession>
<dbReference type="Proteomes" id="UP000180098">
    <property type="component" value="Unassembled WGS sequence"/>
</dbReference>
<dbReference type="OrthoDB" id="5881184at2"/>
<sequence length="238" mass="26970">MNETNLSKRLTLVAEQIPPGSTIADIGSDHAYLPCYALKHGLITSAIAGEVNEGPFQSAVEQVRKLNYTDEISVRKGNGLQVLNKGEVDVITIAGMGGPLIVSILEHGREKLPGIKRLILQPNVAANQIRVWLEENNWILINEEIIEEDGVIYEILTADREGNSPYSEEKRNLELLLGPFLMEKRSDIFLKKWKSELTSWKEIVQQFEKAKQTNEVVEKKKQLLEKINEVEEVLKWQN</sequence>
<dbReference type="Pfam" id="PF04816">
    <property type="entry name" value="TrmK"/>
    <property type="match status" value="1"/>
</dbReference>
<evidence type="ECO:0000313" key="3">
    <source>
        <dbReference type="Proteomes" id="UP000180098"/>
    </source>
</evidence>
<keyword evidence="1" id="KW-0175">Coiled coil</keyword>
<dbReference type="PANTHER" id="PTHR38451:SF1">
    <property type="entry name" value="TRNA (ADENINE(22)-N(1))-METHYLTRANSFERASE"/>
    <property type="match status" value="1"/>
</dbReference>
<dbReference type="AlphaFoldDB" id="A0A1S2LUC8"/>
<dbReference type="Gene3D" id="1.10.287.1890">
    <property type="match status" value="1"/>
</dbReference>
<dbReference type="InterPro" id="IPR029063">
    <property type="entry name" value="SAM-dependent_MTases_sf"/>
</dbReference>
<reference evidence="2 3" key="1">
    <citation type="submission" date="2016-10" db="EMBL/GenBank/DDBJ databases">
        <title>Draft genome sequences of four alkaliphilic bacteria belonging to the Anaerobacillus genus.</title>
        <authorList>
            <person name="Bassil N.M."/>
            <person name="Lloyd J.R."/>
        </authorList>
    </citation>
    <scope>NUCLEOTIDE SEQUENCE [LARGE SCALE GENOMIC DNA]</scope>
    <source>
        <strain evidence="2 3">DSM 15340</strain>
    </source>
</reference>
<evidence type="ECO:0000313" key="2">
    <source>
        <dbReference type="EMBL" id="OIJ16131.1"/>
    </source>
</evidence>
<organism evidence="2 3">
    <name type="scientific">Anaerobacillus arseniciselenatis</name>
    <dbReference type="NCBI Taxonomy" id="85682"/>
    <lineage>
        <taxon>Bacteria</taxon>
        <taxon>Bacillati</taxon>
        <taxon>Bacillota</taxon>
        <taxon>Bacilli</taxon>
        <taxon>Bacillales</taxon>
        <taxon>Bacillaceae</taxon>
        <taxon>Anaerobacillus</taxon>
    </lineage>
</organism>
<proteinExistence type="predicted"/>
<dbReference type="Gene3D" id="3.40.50.150">
    <property type="entry name" value="Vaccinia Virus protein VP39"/>
    <property type="match status" value="1"/>
</dbReference>
<name>A0A1S2LUC8_9BACI</name>
<dbReference type="RefSeq" id="WP_071312056.1">
    <property type="nucleotide sequence ID" value="NZ_MLQQ01000001.1"/>
</dbReference>
<keyword evidence="2" id="KW-0489">Methyltransferase</keyword>
<evidence type="ECO:0000256" key="1">
    <source>
        <dbReference type="SAM" id="Coils"/>
    </source>
</evidence>
<dbReference type="PIRSF" id="PIRSF018637">
    <property type="entry name" value="TrmK"/>
    <property type="match status" value="1"/>
</dbReference>